<keyword evidence="6" id="KW-1185">Reference proteome</keyword>
<feature type="domain" description="BTB" evidence="3">
    <location>
        <begin position="66"/>
        <end position="134"/>
    </location>
</feature>
<dbReference type="SMART" id="SM00225">
    <property type="entry name" value="BTB"/>
    <property type="match status" value="3"/>
</dbReference>
<reference evidence="5 6" key="1">
    <citation type="journal article" date="2018" name="Genome Biol. Evol.">
        <title>Multiple Roots of Fruiting Body Formation in Amoebozoa.</title>
        <authorList>
            <person name="Hillmann F."/>
            <person name="Forbes G."/>
            <person name="Novohradska S."/>
            <person name="Ferling I."/>
            <person name="Riege K."/>
            <person name="Groth M."/>
            <person name="Westermann M."/>
            <person name="Marz M."/>
            <person name="Spaller T."/>
            <person name="Winckler T."/>
            <person name="Schaap P."/>
            <person name="Glockner G."/>
        </authorList>
    </citation>
    <scope>NUCLEOTIDE SEQUENCE [LARGE SCALE GENOMIC DNA]</scope>
    <source>
        <strain evidence="5 6">Jena</strain>
    </source>
</reference>
<feature type="coiled-coil region" evidence="1">
    <location>
        <begin position="760"/>
        <end position="787"/>
    </location>
</feature>
<dbReference type="GO" id="GO:0051260">
    <property type="term" value="P:protein homooligomerization"/>
    <property type="evidence" value="ECO:0007669"/>
    <property type="project" value="InterPro"/>
</dbReference>
<feature type="domain" description="TLDc" evidence="4">
    <location>
        <begin position="593"/>
        <end position="742"/>
    </location>
</feature>
<dbReference type="InterPro" id="IPR045068">
    <property type="entry name" value="BACURD1-3"/>
</dbReference>
<proteinExistence type="predicted"/>
<dbReference type="PANTHER" id="PTHR11145">
    <property type="entry name" value="BTB/POZ DOMAIN-CONTAINING ADAPTER FOR CUL3-MEDIATED RHOA DEGRADATION PROTEIN FAMILY MEMBER"/>
    <property type="match status" value="1"/>
</dbReference>
<dbReference type="InterPro" id="IPR006571">
    <property type="entry name" value="TLDc_dom"/>
</dbReference>
<feature type="domain" description="TLDc" evidence="4">
    <location>
        <begin position="160"/>
        <end position="332"/>
    </location>
</feature>
<dbReference type="Pfam" id="PF02214">
    <property type="entry name" value="BTB_2"/>
    <property type="match status" value="3"/>
</dbReference>
<gene>
    <name evidence="5" type="ORF">PROFUN_02035</name>
</gene>
<evidence type="ECO:0000259" key="3">
    <source>
        <dbReference type="PROSITE" id="PS50097"/>
    </source>
</evidence>
<evidence type="ECO:0000313" key="6">
    <source>
        <dbReference type="Proteomes" id="UP000241769"/>
    </source>
</evidence>
<feature type="region of interest" description="Disordered" evidence="2">
    <location>
        <begin position="885"/>
        <end position="984"/>
    </location>
</feature>
<dbReference type="SMART" id="SM00584">
    <property type="entry name" value="TLDc"/>
    <property type="match status" value="2"/>
</dbReference>
<feature type="domain" description="BTB" evidence="3">
    <location>
        <begin position="500"/>
        <end position="568"/>
    </location>
</feature>
<dbReference type="InParanoid" id="A0A2P6NB81"/>
<protein>
    <submittedName>
        <fullName evidence="5">Uncharacterized protein</fullName>
    </submittedName>
</protein>
<dbReference type="Gene3D" id="3.30.710.10">
    <property type="entry name" value="Potassium Channel Kv1.1, Chain A"/>
    <property type="match status" value="3"/>
</dbReference>
<organism evidence="5 6">
    <name type="scientific">Planoprotostelium fungivorum</name>
    <dbReference type="NCBI Taxonomy" id="1890364"/>
    <lineage>
        <taxon>Eukaryota</taxon>
        <taxon>Amoebozoa</taxon>
        <taxon>Evosea</taxon>
        <taxon>Variosea</taxon>
        <taxon>Cavosteliida</taxon>
        <taxon>Cavosteliaceae</taxon>
        <taxon>Planoprotostelium</taxon>
    </lineage>
</organism>
<dbReference type="OrthoDB" id="17470at2759"/>
<dbReference type="InterPro" id="IPR000210">
    <property type="entry name" value="BTB/POZ_dom"/>
</dbReference>
<dbReference type="Proteomes" id="UP000241769">
    <property type="component" value="Unassembled WGS sequence"/>
</dbReference>
<dbReference type="PROSITE" id="PS51886">
    <property type="entry name" value="TLDC"/>
    <property type="match status" value="2"/>
</dbReference>
<feature type="domain" description="BTB" evidence="3">
    <location>
        <begin position="788"/>
        <end position="856"/>
    </location>
</feature>
<feature type="compositionally biased region" description="Low complexity" evidence="2">
    <location>
        <begin position="892"/>
        <end position="910"/>
    </location>
</feature>
<accession>A0A2P6NB81</accession>
<dbReference type="Pfam" id="PF07534">
    <property type="entry name" value="TLD"/>
    <property type="match status" value="2"/>
</dbReference>
<sequence length="1146" mass="128734">MESQPPSKRQRQEENEDDEESVDHIVSVLTDYLGRAQEKIRELQEKEEHWKELGQKMQESIAKASQKITLDVGGKRYTTTKDTLLSIENTYFTGMLGSGHWKPDADGSYFIDRDEELFHYVLQLLRTGEMVIDHLSERQRESLRKELEYYLIPLPDQLRPDVSDILSGEHRQRIEQWIGEGKKIGERLYKATEHGFQASVFHTLCDGRGPTVVVVQSDNDSLFGGYAEVSWSSEDTYVASTESFLFALKNPHGITDRFPLNSRDRKYTLNCYAGMGPTFGGRDLVIHDESNTDRSSHCGFPDVYMDTTGKGNLLFTGAHRFQTKEIEVDAHGDPAVTEGVKVAAYLQGNYGEDDDDLDVMMTHVGISPQVISSVQIQCITIDHGDLNVDVNVSLYGREGWNGTVTFISIDLRTGIVDLWIIVKGRLCFFARCRAHLIGFLAYRITKTAKNSAWRAKRETIAWNSWKKIRIEEKMRQLRTKESTMRELEEKVEEHLANVSQRVELNVGGKRYTTSKDTLLSIEDTYFSALLGSGHWKPDADGSYFIDRDGKLFKFVLQLLRTGKMSIDHLSDQQKEDLKGELEYYLIPVEHLPSDLSDILNGEDRKKIEEWLGGGKTLGLRLYKATLHGFKSSDFHQHCDNKGPTVVVIKSVNDSLFGGYAEASWEARGNYVRTTKSFLFALNNPHGPTFGGGHDLCVYSASDENATSYSKFHSFVDTTGKGENLFTGTKHFTTKEIEVYKKNKLGQQKPGFRREGDEQLVANLRDNLKEKAETLRELERKREESNTSQKITLDVGGKRYSTTKDTLLSTKSKYFSNLLGSGCWKPDADGSYFIDRDGKLFKFVLQLLRTGKMSIDHLNKQQRQDLNGELSHYGISLPSGDLSTSFGSLDIQSPSKSSSPSTPGTTSRSPAPVSPFATVGVTPPSFKPAALQFPSTSTTSKSSKPLFSFATPPGATATTPRSSSTTPSPRPAYLPPTSQTTTQSDPALKFDASGILSADHREKIVEWLGEGRKVGERLYKATEHGFRAAQFYKRCEDKNGSIFGSFRNGLFNSSSGGSFLFAMKNPYGITTRLDRFYVWNGSQSHLDLRFGLGSVIHINDDPNFFNIFSREILLSNSYADTTGKGVTLFMGFKSFKPREIEAYKVIF</sequence>
<feature type="compositionally biased region" description="Low complexity" evidence="2">
    <location>
        <begin position="974"/>
        <end position="983"/>
    </location>
</feature>
<dbReference type="SUPFAM" id="SSF54695">
    <property type="entry name" value="POZ domain"/>
    <property type="match status" value="3"/>
</dbReference>
<evidence type="ECO:0000259" key="4">
    <source>
        <dbReference type="PROSITE" id="PS51886"/>
    </source>
</evidence>
<comment type="caution">
    <text evidence="5">The sequence shown here is derived from an EMBL/GenBank/DDBJ whole genome shotgun (WGS) entry which is preliminary data.</text>
</comment>
<dbReference type="PROSITE" id="PS50097">
    <property type="entry name" value="BTB"/>
    <property type="match status" value="3"/>
</dbReference>
<evidence type="ECO:0000256" key="2">
    <source>
        <dbReference type="SAM" id="MobiDB-lite"/>
    </source>
</evidence>
<feature type="region of interest" description="Disordered" evidence="2">
    <location>
        <begin position="1"/>
        <end position="23"/>
    </location>
</feature>
<dbReference type="InterPro" id="IPR011333">
    <property type="entry name" value="SKP1/BTB/POZ_sf"/>
</dbReference>
<name>A0A2P6NB81_9EUKA</name>
<keyword evidence="1" id="KW-0175">Coiled coil</keyword>
<dbReference type="PANTHER" id="PTHR11145:SF8">
    <property type="entry name" value="RE57120P"/>
    <property type="match status" value="1"/>
</dbReference>
<evidence type="ECO:0000313" key="5">
    <source>
        <dbReference type="EMBL" id="PRP81201.1"/>
    </source>
</evidence>
<dbReference type="InterPro" id="IPR003131">
    <property type="entry name" value="T1-type_BTB"/>
</dbReference>
<dbReference type="STRING" id="1890364.A0A2P6NB81"/>
<evidence type="ECO:0000256" key="1">
    <source>
        <dbReference type="SAM" id="Coils"/>
    </source>
</evidence>
<feature type="coiled-coil region" evidence="1">
    <location>
        <begin position="26"/>
        <end position="53"/>
    </location>
</feature>
<dbReference type="AlphaFoldDB" id="A0A2P6NB81"/>
<dbReference type="EMBL" id="MDYQ01000129">
    <property type="protein sequence ID" value="PRP81201.1"/>
    <property type="molecule type" value="Genomic_DNA"/>
</dbReference>
<feature type="coiled-coil region" evidence="1">
    <location>
        <begin position="470"/>
        <end position="497"/>
    </location>
</feature>
<feature type="compositionally biased region" description="Low complexity" evidence="2">
    <location>
        <begin position="934"/>
        <end position="966"/>
    </location>
</feature>
<dbReference type="CDD" id="cd18316">
    <property type="entry name" value="BTB_POZ_KCTD-like"/>
    <property type="match status" value="3"/>
</dbReference>